<evidence type="ECO:0000256" key="6">
    <source>
        <dbReference type="ARBA" id="ARBA00023242"/>
    </source>
</evidence>
<dbReference type="GO" id="GO:0006310">
    <property type="term" value="P:DNA recombination"/>
    <property type="evidence" value="ECO:0007669"/>
    <property type="project" value="UniProtKB-UniRule"/>
</dbReference>
<evidence type="ECO:0000256" key="1">
    <source>
        <dbReference type="ARBA" id="ARBA00004123"/>
    </source>
</evidence>
<feature type="compositionally biased region" description="Polar residues" evidence="8">
    <location>
        <begin position="35"/>
        <end position="49"/>
    </location>
</feature>
<dbReference type="PANTHER" id="PTHR16140:SF0">
    <property type="entry name" value="NON-STRUCTURAL MAINTENANCE OF CHROMOSOMES ELEMENT 4"/>
    <property type="match status" value="1"/>
</dbReference>
<evidence type="ECO:0000259" key="9">
    <source>
        <dbReference type="Pfam" id="PF08743"/>
    </source>
</evidence>
<dbReference type="InterPro" id="IPR014854">
    <property type="entry name" value="Nse4_C"/>
</dbReference>
<dbReference type="OrthoDB" id="361242at2759"/>
<dbReference type="GO" id="GO:0006281">
    <property type="term" value="P:DNA repair"/>
    <property type="evidence" value="ECO:0007669"/>
    <property type="project" value="UniProtKB-UniRule"/>
</dbReference>
<feature type="region of interest" description="Disordered" evidence="8">
    <location>
        <begin position="1"/>
        <end position="51"/>
    </location>
</feature>
<evidence type="ECO:0000256" key="7">
    <source>
        <dbReference type="RuleBase" id="RU365071"/>
    </source>
</evidence>
<evidence type="ECO:0000313" key="10">
    <source>
        <dbReference type="EMBL" id="RMY59123.1"/>
    </source>
</evidence>
<name>A0A3M7D4M6_HORWE</name>
<reference evidence="10 11" key="1">
    <citation type="journal article" date="2018" name="BMC Genomics">
        <title>Genomic evidence for intraspecific hybridization in a clonal and extremely halotolerant yeast.</title>
        <authorList>
            <person name="Gostincar C."/>
            <person name="Stajich J.E."/>
            <person name="Zupancic J."/>
            <person name="Zalar P."/>
            <person name="Gunde-Cimerman N."/>
        </authorList>
    </citation>
    <scope>NUCLEOTIDE SEQUENCE [LARGE SCALE GENOMIC DNA]</scope>
    <source>
        <strain evidence="10 11">EXF-151</strain>
    </source>
</reference>
<keyword evidence="4 7" id="KW-0233">DNA recombination</keyword>
<gene>
    <name evidence="10" type="ORF">D0865_02242</name>
</gene>
<keyword evidence="3 7" id="KW-0227">DNA damage</keyword>
<proteinExistence type="inferred from homology"/>
<feature type="domain" description="Non-structural maintenance of chromosome element 4 C-terminal" evidence="9">
    <location>
        <begin position="372"/>
        <end position="403"/>
    </location>
</feature>
<dbReference type="Pfam" id="PF08743">
    <property type="entry name" value="Nse4_C"/>
    <property type="match status" value="1"/>
</dbReference>
<comment type="similarity">
    <text evidence="2 7">Belongs to the NSE4 family.</text>
</comment>
<evidence type="ECO:0000256" key="4">
    <source>
        <dbReference type="ARBA" id="ARBA00023172"/>
    </source>
</evidence>
<dbReference type="EMBL" id="QWIN01000107">
    <property type="protein sequence ID" value="RMY59123.1"/>
    <property type="molecule type" value="Genomic_DNA"/>
</dbReference>
<dbReference type="AlphaFoldDB" id="A0A3M7D4M6"/>
<evidence type="ECO:0000256" key="2">
    <source>
        <dbReference type="ARBA" id="ARBA00008997"/>
    </source>
</evidence>
<dbReference type="Proteomes" id="UP000270230">
    <property type="component" value="Unassembled WGS sequence"/>
</dbReference>
<feature type="compositionally biased region" description="Basic and acidic residues" evidence="8">
    <location>
        <begin position="1"/>
        <end position="14"/>
    </location>
</feature>
<keyword evidence="6 7" id="KW-0539">Nucleus</keyword>
<comment type="subcellular location">
    <subcellularLocation>
        <location evidence="1 7">Nucleus</location>
    </subcellularLocation>
</comment>
<keyword evidence="5 7" id="KW-0234">DNA repair</keyword>
<evidence type="ECO:0000256" key="3">
    <source>
        <dbReference type="ARBA" id="ARBA00022763"/>
    </source>
</evidence>
<accession>A0A3M7D4M6</accession>
<comment type="caution">
    <text evidence="10">The sequence shown here is derived from an EMBL/GenBank/DDBJ whole genome shotgun (WGS) entry which is preliminary data.</text>
</comment>
<dbReference type="PANTHER" id="PTHR16140">
    <property type="entry name" value="NON-STRUCTURAL MAINTENANCE OF CHROMOSOMES ELEMENT 4"/>
    <property type="match status" value="1"/>
</dbReference>
<organism evidence="10 11">
    <name type="scientific">Hortaea werneckii</name>
    <name type="common">Black yeast</name>
    <name type="synonym">Cladosporium werneckii</name>
    <dbReference type="NCBI Taxonomy" id="91943"/>
    <lineage>
        <taxon>Eukaryota</taxon>
        <taxon>Fungi</taxon>
        <taxon>Dikarya</taxon>
        <taxon>Ascomycota</taxon>
        <taxon>Pezizomycotina</taxon>
        <taxon>Dothideomycetes</taxon>
        <taxon>Dothideomycetidae</taxon>
        <taxon>Mycosphaerellales</taxon>
        <taxon>Teratosphaeriaceae</taxon>
        <taxon>Hortaea</taxon>
    </lineage>
</organism>
<evidence type="ECO:0000256" key="8">
    <source>
        <dbReference type="SAM" id="MobiDB-lite"/>
    </source>
</evidence>
<comment type="subunit">
    <text evidence="7">Component of the SMC5-SMC6 complex.</text>
</comment>
<dbReference type="InterPro" id="IPR027786">
    <property type="entry name" value="Nse4/EID"/>
</dbReference>
<sequence>MVRFETRPPEHPSHEIPVTVFSSSDTEDKADNGETHATNTPSPSHSLNSLRAPVYHPDRTPHLTHEGNQNDGQVDILEEELRETQYRRFYDPNQDVREQQESKRRIREMKRTISGMSRPCERKMNAAFSFRQFLAAVHHSRDTNRTELLLASRRRREANSNLDHRVKRTSDAVHDAANISHLSSIVNKRASQILFDTSIGIDIDDLVDKCIAFMRNTKKVDHYRTQGQERQIQHADENDCDGIPEPSLDWVIFRHHICLRSTKRPAVPNFLLGPLSVEKSHRRLTQREPYQAHKTNSREVHPEVVLNDTLQNATLSESPALTTICTQIMSQFSQHIAQAARVLEQRFIRHDVETASYKQACTELRVTSNCGIRLFDWIINPHSFGQSVENLFSDTFLIKEGALG</sequence>
<dbReference type="GO" id="GO:0005634">
    <property type="term" value="C:nucleus"/>
    <property type="evidence" value="ECO:0007669"/>
    <property type="project" value="UniProtKB-SubCell"/>
</dbReference>
<evidence type="ECO:0000256" key="5">
    <source>
        <dbReference type="ARBA" id="ARBA00023204"/>
    </source>
</evidence>
<evidence type="ECO:0000313" key="11">
    <source>
        <dbReference type="Proteomes" id="UP000270230"/>
    </source>
</evidence>
<protein>
    <recommendedName>
        <fullName evidence="7">Non-structural maintenance of chromosomes element 4</fullName>
    </recommendedName>
</protein>
<dbReference type="GO" id="GO:0030915">
    <property type="term" value="C:Smc5-Smc6 complex"/>
    <property type="evidence" value="ECO:0007669"/>
    <property type="project" value="UniProtKB-UniRule"/>
</dbReference>
<comment type="function">
    <text evidence="7">Component of the SMC5-SMC6 complex, that promotes sister chromatid alignment after DNA damage and facilitates double-stranded DNA breaks (DSBs) repair via homologous recombination between sister chromatids.</text>
</comment>